<dbReference type="RefSeq" id="WP_375557832.1">
    <property type="nucleotide sequence ID" value="NZ_JBBVGT010000002.1"/>
</dbReference>
<evidence type="ECO:0000259" key="3">
    <source>
        <dbReference type="Pfam" id="PF13600"/>
    </source>
</evidence>
<accession>A0ABV5CFX9</accession>
<evidence type="ECO:0000313" key="4">
    <source>
        <dbReference type="EMBL" id="MFB5946305.1"/>
    </source>
</evidence>
<dbReference type="Proteomes" id="UP001580928">
    <property type="component" value="Unassembled WGS sequence"/>
</dbReference>
<dbReference type="Pfam" id="PF13598">
    <property type="entry name" value="DUF4139"/>
    <property type="match status" value="1"/>
</dbReference>
<protein>
    <submittedName>
        <fullName evidence="4">DUF4139 domain-containing protein</fullName>
    </submittedName>
</protein>
<dbReference type="PANTHER" id="PTHR31005:SF8">
    <property type="entry name" value="DUF4139 DOMAIN-CONTAINING PROTEIN"/>
    <property type="match status" value="1"/>
</dbReference>
<feature type="domain" description="DUF4139" evidence="2">
    <location>
        <begin position="222"/>
        <end position="526"/>
    </location>
</feature>
<dbReference type="InterPro" id="IPR037291">
    <property type="entry name" value="DUF4139"/>
</dbReference>
<dbReference type="NCBIfam" id="TIGR02231">
    <property type="entry name" value="mucoidy inhibitor MuiA family protein"/>
    <property type="match status" value="1"/>
</dbReference>
<evidence type="ECO:0000259" key="2">
    <source>
        <dbReference type="Pfam" id="PF13598"/>
    </source>
</evidence>
<dbReference type="EMBL" id="JBBVGT010000002">
    <property type="protein sequence ID" value="MFB5946305.1"/>
    <property type="molecule type" value="Genomic_DNA"/>
</dbReference>
<comment type="caution">
    <text evidence="4">The sequence shown here is derived from an EMBL/GenBank/DDBJ whole genome shotgun (WGS) entry which is preliminary data.</text>
</comment>
<reference evidence="4 5" key="1">
    <citation type="submission" date="2024-04" db="EMBL/GenBank/DDBJ databases">
        <title>Albibacterium profundi sp. nov., isolated from sediment of the Challenger Deep of Mariana Trench.</title>
        <authorList>
            <person name="Wang Y."/>
        </authorList>
    </citation>
    <scope>NUCLEOTIDE SEQUENCE [LARGE SCALE GENOMIC DNA]</scope>
    <source>
        <strain evidence="4 5">RHL897</strain>
    </source>
</reference>
<evidence type="ECO:0000313" key="5">
    <source>
        <dbReference type="Proteomes" id="UP001580928"/>
    </source>
</evidence>
<dbReference type="Pfam" id="PF13600">
    <property type="entry name" value="DUF4140"/>
    <property type="match status" value="1"/>
</dbReference>
<organism evidence="4 5">
    <name type="scientific">Albibacterium profundi</name>
    <dbReference type="NCBI Taxonomy" id="3134906"/>
    <lineage>
        <taxon>Bacteria</taxon>
        <taxon>Pseudomonadati</taxon>
        <taxon>Bacteroidota</taxon>
        <taxon>Sphingobacteriia</taxon>
        <taxon>Sphingobacteriales</taxon>
        <taxon>Sphingobacteriaceae</taxon>
        <taxon>Albibacterium</taxon>
    </lineage>
</organism>
<dbReference type="InterPro" id="IPR025554">
    <property type="entry name" value="DUF4140"/>
</dbReference>
<dbReference type="InterPro" id="IPR011935">
    <property type="entry name" value="CHP02231"/>
</dbReference>
<dbReference type="PANTHER" id="PTHR31005">
    <property type="entry name" value="DUF4139 DOMAIN-CONTAINING PROTEIN"/>
    <property type="match status" value="1"/>
</dbReference>
<feature type="signal peptide" evidence="1">
    <location>
        <begin position="1"/>
        <end position="24"/>
    </location>
</feature>
<keyword evidence="1" id="KW-0732">Signal</keyword>
<sequence>MKMKNTRQVTLLLLLILCIQQTFAQNIVETNASLDEAIIYVRGAELRHEAKNVQIPSGNSEVVINHVAKNINPQSIRVLSPNSQISILSVSFERDYLNKNTNKSSLYLENKKKYDQENKIYHDLVNQRKAEESTLALLEANKDVGGQNGVTPTEITNMIKYYRTQYKEISDRIVHLKSQEEEQKAIVDKLKQQMDESGGDNQNAGQLVLRVSTPQAANVNFDIQYFTNNVSWTPFYEVRVDDIQSPVQLLYKANVVQTTGIDWKQVPLTFAGGNPQQNNNVPELNPWRLSYRSPVVVARPQKIMARGTNASAERFQEAAPAPQDMAVVQDNQLNTSFVIDVPYDVYSNGQAQAIQLQSYTLNTAYSYTTVPKYSSSAYLIGKVTDWNELNLLPGNANLIVENNYAGTSYIDPHSTNDTLTLSLGKDERIVTKRERINEEGSRSFLGSTQAREYTYEISVRNSRQQAVDIEVKDQYPLSNEQDIEITLNETSGAINNQEEGELTWNVNLKPGETKKLRFSYTVKYPKGKTPVGL</sequence>
<feature type="domain" description="DUF4140" evidence="3">
    <location>
        <begin position="39"/>
        <end position="138"/>
    </location>
</feature>
<keyword evidence="5" id="KW-1185">Reference proteome</keyword>
<feature type="chain" id="PRO_5046476136" evidence="1">
    <location>
        <begin position="25"/>
        <end position="533"/>
    </location>
</feature>
<evidence type="ECO:0000256" key="1">
    <source>
        <dbReference type="SAM" id="SignalP"/>
    </source>
</evidence>
<proteinExistence type="predicted"/>
<gene>
    <name evidence="4" type="ORF">WKR92_10710</name>
</gene>
<name>A0ABV5CFX9_9SPHI</name>